<keyword evidence="7" id="KW-0206">Cytoskeleton</keyword>
<evidence type="ECO:0000256" key="8">
    <source>
        <dbReference type="ARBA" id="ARBA00064654"/>
    </source>
</evidence>
<dbReference type="FunFam" id="3.40.50.1440:FF:000010">
    <property type="entry name" value="Tubulin gamma chain"/>
    <property type="match status" value="1"/>
</dbReference>
<dbReference type="PRINTS" id="PR01164">
    <property type="entry name" value="GAMMATUBULIN"/>
</dbReference>
<dbReference type="EMBL" id="BLKM01009497">
    <property type="protein sequence ID" value="GFG36839.1"/>
    <property type="molecule type" value="Genomic_DNA"/>
</dbReference>
<dbReference type="InterPro" id="IPR036525">
    <property type="entry name" value="Tubulin/FtsZ_GTPase_sf"/>
</dbReference>
<dbReference type="SUPFAM" id="SSF52490">
    <property type="entry name" value="Tubulin nucleotide-binding domain-like"/>
    <property type="match status" value="1"/>
</dbReference>
<comment type="caution">
    <text evidence="11">The sequence shown here is derived from an EMBL/GenBank/DDBJ whole genome shotgun (WGS) entry which is preliminary data.</text>
</comment>
<accession>A0A6L2PWD5</accession>
<dbReference type="Gene3D" id="3.30.1330.20">
    <property type="entry name" value="Tubulin/FtsZ, C-terminal domain"/>
    <property type="match status" value="1"/>
</dbReference>
<evidence type="ECO:0000256" key="6">
    <source>
        <dbReference type="ARBA" id="ARBA00023134"/>
    </source>
</evidence>
<keyword evidence="4" id="KW-0493">Microtubule</keyword>
<evidence type="ECO:0000256" key="1">
    <source>
        <dbReference type="ARBA" id="ARBA00004267"/>
    </source>
</evidence>
<dbReference type="GO" id="GO:0005819">
    <property type="term" value="C:spindle"/>
    <property type="evidence" value="ECO:0007669"/>
    <property type="project" value="UniProtKB-ARBA"/>
</dbReference>
<dbReference type="SUPFAM" id="SSF55307">
    <property type="entry name" value="Tubulin C-terminal domain-like"/>
    <property type="match status" value="1"/>
</dbReference>
<dbReference type="Gene3D" id="3.40.50.1440">
    <property type="entry name" value="Tubulin/FtsZ, GTPase domain"/>
    <property type="match status" value="1"/>
</dbReference>
<evidence type="ECO:0008006" key="13">
    <source>
        <dbReference type="Google" id="ProtNLM"/>
    </source>
</evidence>
<evidence type="ECO:0000256" key="4">
    <source>
        <dbReference type="ARBA" id="ARBA00022701"/>
    </source>
</evidence>
<dbReference type="GO" id="GO:0000280">
    <property type="term" value="P:nuclear division"/>
    <property type="evidence" value="ECO:0007669"/>
    <property type="project" value="UniProtKB-ARBA"/>
</dbReference>
<comment type="subcellular location">
    <subcellularLocation>
        <location evidence="1">Cytoplasm</location>
        <location evidence="1">Cytoskeleton</location>
        <location evidence="1">Microtubule organizing center</location>
    </subcellularLocation>
</comment>
<dbReference type="PROSITE" id="PS00227">
    <property type="entry name" value="TUBULIN"/>
    <property type="match status" value="1"/>
</dbReference>
<keyword evidence="12" id="KW-1185">Reference proteome</keyword>
<dbReference type="FunFam" id="1.10.287.600:FF:000004">
    <property type="entry name" value="Tubulin gamma chain"/>
    <property type="match status" value="1"/>
</dbReference>
<evidence type="ECO:0000259" key="9">
    <source>
        <dbReference type="SMART" id="SM00864"/>
    </source>
</evidence>
<protein>
    <recommendedName>
        <fullName evidence="13">Tubulin gamma chain</fullName>
    </recommendedName>
</protein>
<evidence type="ECO:0000256" key="7">
    <source>
        <dbReference type="ARBA" id="ARBA00023212"/>
    </source>
</evidence>
<dbReference type="InterPro" id="IPR018316">
    <property type="entry name" value="Tubulin/FtsZ_2-layer-sand-dom"/>
</dbReference>
<evidence type="ECO:0000313" key="12">
    <source>
        <dbReference type="Proteomes" id="UP000502823"/>
    </source>
</evidence>
<dbReference type="SMART" id="SM00865">
    <property type="entry name" value="Tubulin_C"/>
    <property type="match status" value="1"/>
</dbReference>
<dbReference type="GO" id="GO:0031122">
    <property type="term" value="P:cytoplasmic microtubule organization"/>
    <property type="evidence" value="ECO:0007669"/>
    <property type="project" value="InterPro"/>
</dbReference>
<keyword evidence="5" id="KW-0547">Nucleotide-binding</keyword>
<dbReference type="InterPro" id="IPR002454">
    <property type="entry name" value="Gamma_tubulin"/>
</dbReference>
<name>A0A6L2PWD5_COPFO</name>
<dbReference type="InterPro" id="IPR037103">
    <property type="entry name" value="Tubulin/FtsZ-like_C"/>
</dbReference>
<dbReference type="Proteomes" id="UP000502823">
    <property type="component" value="Unassembled WGS sequence"/>
</dbReference>
<evidence type="ECO:0000259" key="10">
    <source>
        <dbReference type="SMART" id="SM00865"/>
    </source>
</evidence>
<dbReference type="GO" id="GO:0000931">
    <property type="term" value="C:gamma-tubulin ring complex"/>
    <property type="evidence" value="ECO:0007669"/>
    <property type="project" value="UniProtKB-ARBA"/>
</dbReference>
<organism evidence="11 12">
    <name type="scientific">Coptotermes formosanus</name>
    <name type="common">Formosan subterranean termite</name>
    <dbReference type="NCBI Taxonomy" id="36987"/>
    <lineage>
        <taxon>Eukaryota</taxon>
        <taxon>Metazoa</taxon>
        <taxon>Ecdysozoa</taxon>
        <taxon>Arthropoda</taxon>
        <taxon>Hexapoda</taxon>
        <taxon>Insecta</taxon>
        <taxon>Pterygota</taxon>
        <taxon>Neoptera</taxon>
        <taxon>Polyneoptera</taxon>
        <taxon>Dictyoptera</taxon>
        <taxon>Blattodea</taxon>
        <taxon>Blattoidea</taxon>
        <taxon>Termitoidae</taxon>
        <taxon>Rhinotermitidae</taxon>
        <taxon>Coptotermes</taxon>
    </lineage>
</organism>
<comment type="subunit">
    <text evidence="8">Interacts with Ote.</text>
</comment>
<dbReference type="FunCoup" id="A0A6L2PWD5">
    <property type="interactions" value="889"/>
</dbReference>
<gene>
    <name evidence="11" type="ORF">Cfor_08659</name>
</gene>
<dbReference type="AlphaFoldDB" id="A0A6L2PWD5"/>
<dbReference type="InterPro" id="IPR000217">
    <property type="entry name" value="Tubulin"/>
</dbReference>
<reference evidence="12" key="1">
    <citation type="submission" date="2020-01" db="EMBL/GenBank/DDBJ databases">
        <title>Draft genome sequence of the Termite Coptotermes fromosanus.</title>
        <authorList>
            <person name="Itakura S."/>
            <person name="Yosikawa Y."/>
            <person name="Umezawa K."/>
        </authorList>
    </citation>
    <scope>NUCLEOTIDE SEQUENCE [LARGE SCALE GENOMIC DNA]</scope>
</reference>
<dbReference type="CDD" id="cd02188">
    <property type="entry name" value="gamma_tubulin"/>
    <property type="match status" value="1"/>
</dbReference>
<dbReference type="GO" id="GO:0005813">
    <property type="term" value="C:centrosome"/>
    <property type="evidence" value="ECO:0007669"/>
    <property type="project" value="UniProtKB-ARBA"/>
</dbReference>
<sequence>MPCEMITLQLGQCGNQIGFEFWKKLCAEHGISPEGILEEYATEGTDRKDVFFYQADDEHYIPRAVLLDLEPRVIHTIMNSPYAKLYNPENIYLSKHGGGAGNNWASGYSQGERLQEEIFDIIDREADGSDSLEGFVLCHSIAGGTGSGMGSYILEKLTDRFPKKLIETYSVFPNQDEISDVVVQPYNSLLTLKRLTQSADCVVVLDNTALNRIATDRLHIQNPSFTQINTLVSTIMSVSTTTLRQAKLMILTLYPSYMNNDLIGLIAPLIPTPRLHFLMTGYTPLTTDQEAASVRKTTVLDVMRRLLQPKNMMVSTAHDRNAAHCYISILNIIQGEVDPTQVHKSLQRIRERKLAQFIPWGPASIQVALSRKSPYIQSAHRVSGLMLANHTNISSLFDRALQQYDKLRKREAFLEQFRKETVFKDNLEELDHSREVVQELVDEYQAATRPDYLSWGMDQVNHLCLATIQGVPSAADKTFSCSRTSLLKIQHCHFNPVPIHPPYLFTIGFNIYYPAAYTNVVTKVFPSDLQPEFMLASQFFHVSPSGIPKYSYSSHLTCSKECSFSINIH</sequence>
<dbReference type="OrthoDB" id="10249382at2759"/>
<dbReference type="Gene3D" id="1.10.287.600">
    <property type="entry name" value="Helix hairpin bin"/>
    <property type="match status" value="1"/>
</dbReference>
<feature type="domain" description="Tubulin/FtsZ 2-layer sandwich" evidence="10">
    <location>
        <begin position="258"/>
        <end position="402"/>
    </location>
</feature>
<evidence type="ECO:0000256" key="2">
    <source>
        <dbReference type="ARBA" id="ARBA00009636"/>
    </source>
</evidence>
<dbReference type="InterPro" id="IPR003008">
    <property type="entry name" value="Tubulin_FtsZ_GTPase"/>
</dbReference>
<keyword evidence="3" id="KW-0963">Cytoplasm</keyword>
<dbReference type="GO" id="GO:0005525">
    <property type="term" value="F:GTP binding"/>
    <property type="evidence" value="ECO:0007669"/>
    <property type="project" value="UniProtKB-KW"/>
</dbReference>
<dbReference type="SMART" id="SM00864">
    <property type="entry name" value="Tubulin"/>
    <property type="match status" value="1"/>
</dbReference>
<comment type="similarity">
    <text evidence="2">Belongs to the tubulin family.</text>
</comment>
<keyword evidence="6" id="KW-0342">GTP-binding</keyword>
<evidence type="ECO:0000313" key="11">
    <source>
        <dbReference type="EMBL" id="GFG36839.1"/>
    </source>
</evidence>
<dbReference type="InterPro" id="IPR023123">
    <property type="entry name" value="Tubulin_C"/>
</dbReference>
<evidence type="ECO:0000256" key="3">
    <source>
        <dbReference type="ARBA" id="ARBA00022490"/>
    </source>
</evidence>
<dbReference type="PRINTS" id="PR01161">
    <property type="entry name" value="TUBULIN"/>
</dbReference>
<dbReference type="Pfam" id="PF03953">
    <property type="entry name" value="Tubulin_C"/>
    <property type="match status" value="1"/>
</dbReference>
<dbReference type="InParanoid" id="A0A6L2PWD5"/>
<dbReference type="InterPro" id="IPR008280">
    <property type="entry name" value="Tub_FtsZ_C"/>
</dbReference>
<dbReference type="InterPro" id="IPR017975">
    <property type="entry name" value="Tubulin_CS"/>
</dbReference>
<dbReference type="FunFam" id="3.30.1330.20:FF:000003">
    <property type="entry name" value="Tubulin gamma chain"/>
    <property type="match status" value="1"/>
</dbReference>
<dbReference type="Pfam" id="PF00091">
    <property type="entry name" value="Tubulin"/>
    <property type="match status" value="1"/>
</dbReference>
<dbReference type="GO" id="GO:0005874">
    <property type="term" value="C:microtubule"/>
    <property type="evidence" value="ECO:0007669"/>
    <property type="project" value="UniProtKB-KW"/>
</dbReference>
<dbReference type="GO" id="GO:0007020">
    <property type="term" value="P:microtubule nucleation"/>
    <property type="evidence" value="ECO:0007669"/>
    <property type="project" value="InterPro"/>
</dbReference>
<proteinExistence type="inferred from homology"/>
<dbReference type="GO" id="GO:0098813">
    <property type="term" value="P:nuclear chromosome segregation"/>
    <property type="evidence" value="ECO:0007669"/>
    <property type="project" value="UniProtKB-ARBA"/>
</dbReference>
<dbReference type="PANTHER" id="PTHR11588">
    <property type="entry name" value="TUBULIN"/>
    <property type="match status" value="1"/>
</dbReference>
<feature type="domain" description="Tubulin/FtsZ GTPase" evidence="9">
    <location>
        <begin position="48"/>
        <end position="247"/>
    </location>
</feature>
<evidence type="ECO:0000256" key="5">
    <source>
        <dbReference type="ARBA" id="ARBA00022741"/>
    </source>
</evidence>